<dbReference type="GeneID" id="77726601"/>
<evidence type="ECO:0000256" key="1">
    <source>
        <dbReference type="SAM" id="Coils"/>
    </source>
</evidence>
<dbReference type="Proteomes" id="UP001164286">
    <property type="component" value="Unassembled WGS sequence"/>
</dbReference>
<protein>
    <submittedName>
        <fullName evidence="3">Uncharacterized protein</fullName>
    </submittedName>
</protein>
<gene>
    <name evidence="3" type="ORF">MKK02DRAFT_27768</name>
</gene>
<proteinExistence type="predicted"/>
<keyword evidence="4" id="KW-1185">Reference proteome</keyword>
<comment type="caution">
    <text evidence="3">The sequence shown here is derived from an EMBL/GenBank/DDBJ whole genome shotgun (WGS) entry which is preliminary data.</text>
</comment>
<organism evidence="3 4">
    <name type="scientific">Dioszegia hungarica</name>
    <dbReference type="NCBI Taxonomy" id="4972"/>
    <lineage>
        <taxon>Eukaryota</taxon>
        <taxon>Fungi</taxon>
        <taxon>Dikarya</taxon>
        <taxon>Basidiomycota</taxon>
        <taxon>Agaricomycotina</taxon>
        <taxon>Tremellomycetes</taxon>
        <taxon>Tremellales</taxon>
        <taxon>Bulleribasidiaceae</taxon>
        <taxon>Dioszegia</taxon>
    </lineage>
</organism>
<keyword evidence="1" id="KW-0175">Coiled coil</keyword>
<feature type="compositionally biased region" description="Basic residues" evidence="2">
    <location>
        <begin position="737"/>
        <end position="763"/>
    </location>
</feature>
<evidence type="ECO:0000256" key="2">
    <source>
        <dbReference type="SAM" id="MobiDB-lite"/>
    </source>
</evidence>
<dbReference type="AlphaFoldDB" id="A0AA38H619"/>
<feature type="region of interest" description="Disordered" evidence="2">
    <location>
        <begin position="687"/>
        <end position="763"/>
    </location>
</feature>
<evidence type="ECO:0000313" key="3">
    <source>
        <dbReference type="EMBL" id="KAI9634568.1"/>
    </source>
</evidence>
<accession>A0AA38H619</accession>
<dbReference type="RefSeq" id="XP_052944345.1">
    <property type="nucleotide sequence ID" value="XM_053087396.1"/>
</dbReference>
<reference evidence="3" key="1">
    <citation type="journal article" date="2022" name="G3 (Bethesda)">
        <title>High quality genome of the basidiomycete yeast Dioszegia hungarica PDD-24b-2 isolated from cloud water.</title>
        <authorList>
            <person name="Jarrige D."/>
            <person name="Haridas S."/>
            <person name="Bleykasten-Grosshans C."/>
            <person name="Joly M."/>
            <person name="Nadalig T."/>
            <person name="Sancelme M."/>
            <person name="Vuilleumier S."/>
            <person name="Grigoriev I.V."/>
            <person name="Amato P."/>
            <person name="Bringel F."/>
        </authorList>
    </citation>
    <scope>NUCLEOTIDE SEQUENCE</scope>
    <source>
        <strain evidence="3">PDD-24b-2</strain>
    </source>
</reference>
<feature type="region of interest" description="Disordered" evidence="2">
    <location>
        <begin position="166"/>
        <end position="188"/>
    </location>
</feature>
<sequence>MIRSLMLDYRGRAAAGTLPAHIPCPSALKFLAGQPNPWGSTSSAAIPPAHNAISSSIIPLLNPGLALSLPALVLTSAPPLKRKHKVKHDENHNPLNVPPLHVGNQPAVKAKRAKTKDAAKTAALTPATSTSSAQSSVPVVAPAQSASSSSGPIAIPLPVSANDHTQFTVQPALSKKQERRRKKLAEIKSSTASAVTSAIAGQPAISTSLASQSANHSSVIPTGSSAADPRAAILAEIKRVAAAEAKAITQARKDALLAKKSELEKQAAEEQAVWAAKVKAQLLEKYTAEGGRELAGLEEDVEMLGGRVVLFQKEPSPFDAEGGVIGPAGEGMGEQLGLEAVGHMDEGRGADVMLHEDDVMEGVEEVQVIQDQAVARTQTIITTDLISARTNRELSPDVDMIDDDAVAAPPIARAGSSAAVSEMGHRVKQVVGGSGKANKRELELELEEPGQSRPYKRPNWVTAPAEVAEAVEVAEKVKVKVVVEVAKKAKVDKPAKKIKVAERGLAGKVAEQVQVAKEVKVAGKRKTIKVTDKVKVKAGDILDMSDEVNVDEIASEKEDDGIIFVCQKPAEVPSRPRVPTEVRVASQAAQLGIPAPALEAPGLMPFAGPSFDLGIEPALLASYPPPVPAAEVPAALPLPLPPAPVSPAAQRDVLVPAREFRETLRPPPGDTIQERLRFMESLYLARGGADEEEKQKDVAPGKRKPRFRTLSQEEFYGHGRSDGTMTYHNMCAEPPARKKRTGAGFKKPKQRKPKRSGGAKGKN</sequence>
<feature type="region of interest" description="Disordered" evidence="2">
    <location>
        <begin position="89"/>
        <end position="137"/>
    </location>
</feature>
<feature type="compositionally biased region" description="Low complexity" evidence="2">
    <location>
        <begin position="120"/>
        <end position="137"/>
    </location>
</feature>
<dbReference type="EMBL" id="JAKWFO010000006">
    <property type="protein sequence ID" value="KAI9634568.1"/>
    <property type="molecule type" value="Genomic_DNA"/>
</dbReference>
<feature type="coiled-coil region" evidence="1">
    <location>
        <begin position="246"/>
        <end position="273"/>
    </location>
</feature>
<evidence type="ECO:0000313" key="4">
    <source>
        <dbReference type="Proteomes" id="UP001164286"/>
    </source>
</evidence>
<name>A0AA38H619_9TREE</name>